<dbReference type="AlphaFoldDB" id="A0A517U4C0"/>
<dbReference type="OrthoDB" id="263848at2"/>
<dbReference type="RefSeq" id="WP_145435139.1">
    <property type="nucleotide sequence ID" value="NZ_CP036339.1"/>
</dbReference>
<dbReference type="Proteomes" id="UP000317909">
    <property type="component" value="Chromosome"/>
</dbReference>
<sequence>MNRRHFTFWFSFGLFTLAERLQVYGLDELAAALLRDDKSPASPLPTHWRLADNGVWRWYERETFVDGKWKLSGITTPIRMETGEVAPAQQGYLDEARVPAEVRRRKPTLKAEDALAAANNAAKTAQSHKPNGSPATATTAATAPSPSLDFDDHHPSEKRRARHGRPPSKWLRSLHAHELRIWLKTIDVPEADVVGMTYWEHLTRDHSFDPAHIEGLEIDEQAKLHAAAHYGY</sequence>
<proteinExistence type="predicted"/>
<feature type="compositionally biased region" description="Low complexity" evidence="1">
    <location>
        <begin position="133"/>
        <end position="147"/>
    </location>
</feature>
<reference evidence="2 3" key="1">
    <citation type="submission" date="2019-02" db="EMBL/GenBank/DDBJ databases">
        <title>Deep-cultivation of Planctomycetes and their phenomic and genomic characterization uncovers novel biology.</title>
        <authorList>
            <person name="Wiegand S."/>
            <person name="Jogler M."/>
            <person name="Boedeker C."/>
            <person name="Pinto D."/>
            <person name="Vollmers J."/>
            <person name="Rivas-Marin E."/>
            <person name="Kohn T."/>
            <person name="Peeters S.H."/>
            <person name="Heuer A."/>
            <person name="Rast P."/>
            <person name="Oberbeckmann S."/>
            <person name="Bunk B."/>
            <person name="Jeske O."/>
            <person name="Meyerdierks A."/>
            <person name="Storesund J.E."/>
            <person name="Kallscheuer N."/>
            <person name="Luecker S."/>
            <person name="Lage O.M."/>
            <person name="Pohl T."/>
            <person name="Merkel B.J."/>
            <person name="Hornburger P."/>
            <person name="Mueller R.-W."/>
            <person name="Bruemmer F."/>
            <person name="Labrenz M."/>
            <person name="Spormann A.M."/>
            <person name="Op den Camp H."/>
            <person name="Overmann J."/>
            <person name="Amann R."/>
            <person name="Jetten M.S.M."/>
            <person name="Mascher T."/>
            <person name="Medema M.H."/>
            <person name="Devos D.P."/>
            <person name="Kaster A.-K."/>
            <person name="Ovreas L."/>
            <person name="Rohde M."/>
            <person name="Galperin M.Y."/>
            <person name="Jogler C."/>
        </authorList>
    </citation>
    <scope>NUCLEOTIDE SEQUENCE [LARGE SCALE GENOMIC DNA]</scope>
    <source>
        <strain evidence="2 3">I41</strain>
    </source>
</reference>
<gene>
    <name evidence="2" type="ORF">I41_46790</name>
</gene>
<accession>A0A517U4C0</accession>
<feature type="region of interest" description="Disordered" evidence="1">
    <location>
        <begin position="119"/>
        <end position="167"/>
    </location>
</feature>
<name>A0A517U4C0_9BACT</name>
<dbReference type="KEGG" id="llh:I41_46790"/>
<dbReference type="EMBL" id="CP036339">
    <property type="protein sequence ID" value="QDT75468.1"/>
    <property type="molecule type" value="Genomic_DNA"/>
</dbReference>
<keyword evidence="3" id="KW-1185">Reference proteome</keyword>
<organism evidence="2 3">
    <name type="scientific">Lacipirellula limnantheis</name>
    <dbReference type="NCBI Taxonomy" id="2528024"/>
    <lineage>
        <taxon>Bacteria</taxon>
        <taxon>Pseudomonadati</taxon>
        <taxon>Planctomycetota</taxon>
        <taxon>Planctomycetia</taxon>
        <taxon>Pirellulales</taxon>
        <taxon>Lacipirellulaceae</taxon>
        <taxon>Lacipirellula</taxon>
    </lineage>
</organism>
<evidence type="ECO:0000256" key="1">
    <source>
        <dbReference type="SAM" id="MobiDB-lite"/>
    </source>
</evidence>
<feature type="compositionally biased region" description="Basic residues" evidence="1">
    <location>
        <begin position="156"/>
        <end position="166"/>
    </location>
</feature>
<protein>
    <submittedName>
        <fullName evidence="2">Uncharacterized protein</fullName>
    </submittedName>
</protein>
<evidence type="ECO:0000313" key="3">
    <source>
        <dbReference type="Proteomes" id="UP000317909"/>
    </source>
</evidence>
<evidence type="ECO:0000313" key="2">
    <source>
        <dbReference type="EMBL" id="QDT75468.1"/>
    </source>
</evidence>